<evidence type="ECO:0000313" key="2">
    <source>
        <dbReference type="EMBL" id="OHV24342.1"/>
    </source>
</evidence>
<dbReference type="PANTHER" id="PTHR34580">
    <property type="match status" value="1"/>
</dbReference>
<gene>
    <name evidence="2" type="ORF">BBK14_05640</name>
</gene>
<feature type="domain" description="WYL" evidence="1">
    <location>
        <begin position="76"/>
        <end position="143"/>
    </location>
</feature>
<dbReference type="InterPro" id="IPR026881">
    <property type="entry name" value="WYL_dom"/>
</dbReference>
<dbReference type="InterPro" id="IPR051534">
    <property type="entry name" value="CBASS_pafABC_assoc_protein"/>
</dbReference>
<organism evidence="2 3">
    <name type="scientific">Parafrankia soli</name>
    <dbReference type="NCBI Taxonomy" id="2599596"/>
    <lineage>
        <taxon>Bacteria</taxon>
        <taxon>Bacillati</taxon>
        <taxon>Actinomycetota</taxon>
        <taxon>Actinomycetes</taxon>
        <taxon>Frankiales</taxon>
        <taxon>Frankiaceae</taxon>
        <taxon>Parafrankia</taxon>
    </lineage>
</organism>
<dbReference type="EMBL" id="MAXA01000235">
    <property type="protein sequence ID" value="OHV24342.1"/>
    <property type="molecule type" value="Genomic_DNA"/>
</dbReference>
<dbReference type="PROSITE" id="PS52050">
    <property type="entry name" value="WYL"/>
    <property type="match status" value="1"/>
</dbReference>
<dbReference type="Proteomes" id="UP000179769">
    <property type="component" value="Unassembled WGS sequence"/>
</dbReference>
<dbReference type="PANTHER" id="PTHR34580:SF3">
    <property type="entry name" value="PROTEIN PAFB"/>
    <property type="match status" value="1"/>
</dbReference>
<protein>
    <recommendedName>
        <fullName evidence="1">WYL domain-containing protein</fullName>
    </recommendedName>
</protein>
<name>A0A1S1PU95_9ACTN</name>
<evidence type="ECO:0000313" key="3">
    <source>
        <dbReference type="Proteomes" id="UP000179769"/>
    </source>
</evidence>
<sequence length="174" mass="18316">MVRALLPPVALTETQAAAVMAALAALQDGPFAADAADALGAVLDALGVTGTAAREELTEKARRIGTDPVRAPRGPVATVVEAALLDGVVITIDYIDATGAVSEGRPVEPRLIGFTGGHWYLFAWCLRRGGPRCFRWDRITRAEATRTPVQERDTIAAFGIPPTGTHPAPARRPA</sequence>
<evidence type="ECO:0000259" key="1">
    <source>
        <dbReference type="Pfam" id="PF13280"/>
    </source>
</evidence>
<accession>A0A1S1PU95</accession>
<keyword evidence="3" id="KW-1185">Reference proteome</keyword>
<dbReference type="Pfam" id="PF13280">
    <property type="entry name" value="WYL"/>
    <property type="match status" value="1"/>
</dbReference>
<reference evidence="3" key="1">
    <citation type="submission" date="2016-07" db="EMBL/GenBank/DDBJ databases">
        <title>Frankia sp. NRRL B-16219 Genome sequencing.</title>
        <authorList>
            <person name="Ghodhbane-Gtari F."/>
            <person name="Swanson E."/>
            <person name="Gueddou A."/>
            <person name="Louati M."/>
            <person name="Nouioui I."/>
            <person name="Hezbri K."/>
            <person name="Abebe-Akele F."/>
            <person name="Simpson S."/>
            <person name="Morris K."/>
            <person name="Thomas K."/>
            <person name="Gtari M."/>
            <person name="Tisa L.S."/>
        </authorList>
    </citation>
    <scope>NUCLEOTIDE SEQUENCE [LARGE SCALE GENOMIC DNA]</scope>
    <source>
        <strain evidence="3">NRRL B-16219</strain>
    </source>
</reference>
<dbReference type="AlphaFoldDB" id="A0A1S1PU95"/>
<proteinExistence type="predicted"/>
<comment type="caution">
    <text evidence="2">The sequence shown here is derived from an EMBL/GenBank/DDBJ whole genome shotgun (WGS) entry which is preliminary data.</text>
</comment>
<dbReference type="RefSeq" id="WP_071065522.1">
    <property type="nucleotide sequence ID" value="NZ_MAXA01000235.1"/>
</dbReference>